<evidence type="ECO:0000256" key="1">
    <source>
        <dbReference type="SAM" id="MobiDB-lite"/>
    </source>
</evidence>
<evidence type="ECO:0000256" key="2">
    <source>
        <dbReference type="SAM" id="Phobius"/>
    </source>
</evidence>
<dbReference type="InterPro" id="IPR021840">
    <property type="entry name" value="DUF3433"/>
</dbReference>
<evidence type="ECO:0008006" key="5">
    <source>
        <dbReference type="Google" id="ProtNLM"/>
    </source>
</evidence>
<keyword evidence="4" id="KW-1185">Reference proteome</keyword>
<dbReference type="Proteomes" id="UP000224854">
    <property type="component" value="Unassembled WGS sequence"/>
</dbReference>
<comment type="caution">
    <text evidence="3">The sequence shown here is derived from an EMBL/GenBank/DDBJ whole genome shotgun (WGS) entry which is preliminary data.</text>
</comment>
<keyword evidence="2" id="KW-0812">Transmembrane</keyword>
<dbReference type="OrthoDB" id="3057599at2759"/>
<feature type="region of interest" description="Disordered" evidence="1">
    <location>
        <begin position="146"/>
        <end position="233"/>
    </location>
</feature>
<accession>A0A2C5YNX2</accession>
<reference evidence="3 4" key="1">
    <citation type="submission" date="2017-06" db="EMBL/GenBank/DDBJ databases">
        <title>Ant-infecting Ophiocordyceps genomes reveal a high diversity of potential behavioral manipulation genes and a possible major role for enterotoxins.</title>
        <authorList>
            <person name="De Bekker C."/>
            <person name="Evans H.C."/>
            <person name="Brachmann A."/>
            <person name="Hughes D.P."/>
        </authorList>
    </citation>
    <scope>NUCLEOTIDE SEQUENCE [LARGE SCALE GENOMIC DNA]</scope>
    <source>
        <strain evidence="3 4">1348a</strain>
    </source>
</reference>
<evidence type="ECO:0000313" key="4">
    <source>
        <dbReference type="Proteomes" id="UP000224854"/>
    </source>
</evidence>
<dbReference type="AlphaFoldDB" id="A0A2C5YNX2"/>
<sequence>MNYHRLESNDDAACNDGLPHNLGHSLPSRTRQQANSGRLAASPSRPSTPPFQAKPRAKVQDAHGQSATDPLLPWCNEARDKPAPTLPALRLRDAQLAMLAAGNAALAFNIKDELALAAGRVTPGVDDTPYIQYALEVLSRDTKRHSEQLWPHDSSRKAAYSLAETPATPSLEPPDIPGHAPRPSRGSRRGSATRLSLMDSETDPNRPLDASENPVSTKTPPRHTRPSKPEKWIPVDEPTLQTIDPRGKTYPPLTFKPCILRTFSIMCFMLSCLVMAAALVFSNRYSTHHAGLTPYPGSIYSGQYFAFRILPQLIASFILLFAQNIVTASLRTLPFTLMAREDPRDRYLALFARLYPQSFLCPQLVGPWQLRLFNLATWLAILTVPLQSAAFTCIYVQDRWIWAPSQGVMWALVALYLALLLSAAMLMGFWFRQWTGLRWDIRSIAHLIPLLNRTNTLRSYIPRGHFDPETKNTQAEMRSRWFDRLGYWQTEGLSTGGLWHGIGTSAMPPDHEPVLSREHAKRGSSHDSLGSEAFTPLDNHWGDYIPWCLRDAPLLSLAVVTSTLLLALLVVSFLPRTRLEAGFVPRLSAKPNQAAFSPANFVFSFVPSLIGMLLFLIFQKLDQSLRILQPWAELSKVDGASARCSILADYAACLPLQATLRALGNGHWRLAITSLMSDLFVFIPILAGGLFMALTAADDKVRMFPNMPVFGILLTFLLLYVVCVLMFVPRRHQLLLPHSVTSVAAIIGLCSADDFIRDSAFRAVRSRGDVEARLGVGRDDLCQESTWFFGLLPGKDEKRPSVRRMRRFTEKGVRSARAMV</sequence>
<feature type="transmembrane region" description="Helical" evidence="2">
    <location>
        <begin position="258"/>
        <end position="281"/>
    </location>
</feature>
<keyword evidence="2" id="KW-1133">Transmembrane helix</keyword>
<feature type="compositionally biased region" description="Polar residues" evidence="1">
    <location>
        <begin position="27"/>
        <end position="36"/>
    </location>
</feature>
<organism evidence="3 4">
    <name type="scientific">Ophiocordyceps australis</name>
    <dbReference type="NCBI Taxonomy" id="1399860"/>
    <lineage>
        <taxon>Eukaryota</taxon>
        <taxon>Fungi</taxon>
        <taxon>Dikarya</taxon>
        <taxon>Ascomycota</taxon>
        <taxon>Pezizomycotina</taxon>
        <taxon>Sordariomycetes</taxon>
        <taxon>Hypocreomycetidae</taxon>
        <taxon>Hypocreales</taxon>
        <taxon>Ophiocordycipitaceae</taxon>
        <taxon>Ophiocordyceps</taxon>
    </lineage>
</organism>
<feature type="transmembrane region" description="Helical" evidence="2">
    <location>
        <begin position="554"/>
        <end position="574"/>
    </location>
</feature>
<feature type="transmembrane region" description="Helical" evidence="2">
    <location>
        <begin position="301"/>
        <end position="322"/>
    </location>
</feature>
<dbReference type="PANTHER" id="PTHR37544">
    <property type="entry name" value="SPRAY-RELATED"/>
    <property type="match status" value="1"/>
</dbReference>
<feature type="transmembrane region" description="Helical" evidence="2">
    <location>
        <begin position="594"/>
        <end position="618"/>
    </location>
</feature>
<feature type="transmembrane region" description="Helical" evidence="2">
    <location>
        <begin position="372"/>
        <end position="397"/>
    </location>
</feature>
<feature type="compositionally biased region" description="Low complexity" evidence="1">
    <location>
        <begin position="181"/>
        <end position="197"/>
    </location>
</feature>
<feature type="transmembrane region" description="Helical" evidence="2">
    <location>
        <begin position="409"/>
        <end position="431"/>
    </location>
</feature>
<feature type="transmembrane region" description="Helical" evidence="2">
    <location>
        <begin position="679"/>
        <end position="697"/>
    </location>
</feature>
<protein>
    <recommendedName>
        <fullName evidence="5">Phosphoribosylaminoimidazole-succinocarboxamide synthase</fullName>
    </recommendedName>
</protein>
<proteinExistence type="predicted"/>
<keyword evidence="2" id="KW-0472">Membrane</keyword>
<evidence type="ECO:0000313" key="3">
    <source>
        <dbReference type="EMBL" id="PHH68621.1"/>
    </source>
</evidence>
<gene>
    <name evidence="3" type="ORF">CDD82_406</name>
</gene>
<name>A0A2C5YNX2_9HYPO</name>
<dbReference type="PANTHER" id="PTHR37544:SF1">
    <property type="entry name" value="PHOSPHORIBOSYLAMINOIMIDAZOLE-SUCCINOCARBOXAMIDE SYNTHASE"/>
    <property type="match status" value="1"/>
</dbReference>
<feature type="transmembrane region" description="Helical" evidence="2">
    <location>
        <begin position="709"/>
        <end position="728"/>
    </location>
</feature>
<dbReference type="EMBL" id="NJEU01001093">
    <property type="protein sequence ID" value="PHH68621.1"/>
    <property type="molecule type" value="Genomic_DNA"/>
</dbReference>
<dbReference type="Pfam" id="PF11915">
    <property type="entry name" value="DUF3433"/>
    <property type="match status" value="1"/>
</dbReference>
<feature type="region of interest" description="Disordered" evidence="1">
    <location>
        <begin position="1"/>
        <end position="72"/>
    </location>
</feature>